<feature type="modified residue" description="4-aspartylphosphate" evidence="6">
    <location>
        <position position="59"/>
    </location>
</feature>
<feature type="domain" description="Response regulatory" evidence="8">
    <location>
        <begin position="10"/>
        <end position="126"/>
    </location>
</feature>
<evidence type="ECO:0000259" key="7">
    <source>
        <dbReference type="PROSITE" id="PS50043"/>
    </source>
</evidence>
<evidence type="ECO:0000256" key="6">
    <source>
        <dbReference type="PROSITE-ProRule" id="PRU00169"/>
    </source>
</evidence>
<organism evidence="9 10">
    <name type="scientific">Methylomonas fluvii</name>
    <dbReference type="NCBI Taxonomy" id="1854564"/>
    <lineage>
        <taxon>Bacteria</taxon>
        <taxon>Pseudomonadati</taxon>
        <taxon>Pseudomonadota</taxon>
        <taxon>Gammaproteobacteria</taxon>
        <taxon>Methylococcales</taxon>
        <taxon>Methylococcaceae</taxon>
        <taxon>Methylomonas</taxon>
    </lineage>
</organism>
<reference evidence="9 10" key="1">
    <citation type="submission" date="2020-09" db="EMBL/GenBank/DDBJ databases">
        <title>Methylomonas albis sp. nov. and Methylomonas fluvii sp. nov.: Two cold-adapted methanotrophs from the River Elbe and an amended description of Methylovulum psychrotolerans strain Eb1.</title>
        <authorList>
            <person name="Bussmann I.K."/>
            <person name="Klings K.-W."/>
            <person name="Warnstedt J."/>
            <person name="Hoppert M."/>
            <person name="Saborowski A."/>
            <person name="Horn F."/>
            <person name="Liebner S."/>
        </authorList>
    </citation>
    <scope>NUCLEOTIDE SEQUENCE [LARGE SCALE GENOMIC DNA]</scope>
    <source>
        <strain evidence="9 10">EbB</strain>
    </source>
</reference>
<dbReference type="InterPro" id="IPR036388">
    <property type="entry name" value="WH-like_DNA-bd_sf"/>
</dbReference>
<comment type="caution">
    <text evidence="9">The sequence shown here is derived from an EMBL/GenBank/DDBJ whole genome shotgun (WGS) entry which is preliminary data.</text>
</comment>
<dbReference type="EMBL" id="JACXST010000002">
    <property type="protein sequence ID" value="MBD9361425.1"/>
    <property type="molecule type" value="Genomic_DNA"/>
</dbReference>
<dbReference type="InterPro" id="IPR001789">
    <property type="entry name" value="Sig_transdc_resp-reg_receiver"/>
</dbReference>
<keyword evidence="5" id="KW-0804">Transcription</keyword>
<evidence type="ECO:0000256" key="5">
    <source>
        <dbReference type="ARBA" id="ARBA00023163"/>
    </source>
</evidence>
<dbReference type="Gene3D" id="1.10.10.10">
    <property type="entry name" value="Winged helix-like DNA-binding domain superfamily/Winged helix DNA-binding domain"/>
    <property type="match status" value="1"/>
</dbReference>
<dbReference type="RefSeq" id="WP_192394243.1">
    <property type="nucleotide sequence ID" value="NZ_CAJHIU010000002.1"/>
</dbReference>
<keyword evidence="10" id="KW-1185">Reference proteome</keyword>
<protein>
    <submittedName>
        <fullName evidence="9">Response regulator transcription factor</fullName>
    </submittedName>
</protein>
<dbReference type="InterPro" id="IPR016032">
    <property type="entry name" value="Sig_transdc_resp-reg_C-effctor"/>
</dbReference>
<accession>A0ABR9DEA5</accession>
<proteinExistence type="predicted"/>
<dbReference type="PROSITE" id="PS50043">
    <property type="entry name" value="HTH_LUXR_2"/>
    <property type="match status" value="1"/>
</dbReference>
<keyword evidence="3" id="KW-0805">Transcription regulation</keyword>
<dbReference type="InterPro" id="IPR000792">
    <property type="entry name" value="Tscrpt_reg_LuxR_C"/>
</dbReference>
<dbReference type="CDD" id="cd06170">
    <property type="entry name" value="LuxR_C_like"/>
    <property type="match status" value="1"/>
</dbReference>
<dbReference type="SUPFAM" id="SSF52172">
    <property type="entry name" value="CheY-like"/>
    <property type="match status" value="1"/>
</dbReference>
<dbReference type="Pfam" id="PF00196">
    <property type="entry name" value="GerE"/>
    <property type="match status" value="1"/>
</dbReference>
<evidence type="ECO:0000256" key="2">
    <source>
        <dbReference type="ARBA" id="ARBA00023012"/>
    </source>
</evidence>
<dbReference type="SMART" id="SM00448">
    <property type="entry name" value="REC"/>
    <property type="match status" value="1"/>
</dbReference>
<evidence type="ECO:0000256" key="4">
    <source>
        <dbReference type="ARBA" id="ARBA00023125"/>
    </source>
</evidence>
<dbReference type="InterPro" id="IPR039420">
    <property type="entry name" value="WalR-like"/>
</dbReference>
<dbReference type="PANTHER" id="PTHR48111">
    <property type="entry name" value="REGULATOR OF RPOS"/>
    <property type="match status" value="1"/>
</dbReference>
<dbReference type="SMART" id="SM00421">
    <property type="entry name" value="HTH_LUXR"/>
    <property type="match status" value="1"/>
</dbReference>
<evidence type="ECO:0000256" key="3">
    <source>
        <dbReference type="ARBA" id="ARBA00023015"/>
    </source>
</evidence>
<dbReference type="PANTHER" id="PTHR48111:SF1">
    <property type="entry name" value="TWO-COMPONENT RESPONSE REGULATOR ORR33"/>
    <property type="match status" value="1"/>
</dbReference>
<feature type="domain" description="HTH luxR-type" evidence="7">
    <location>
        <begin position="244"/>
        <end position="309"/>
    </location>
</feature>
<evidence type="ECO:0000259" key="8">
    <source>
        <dbReference type="PROSITE" id="PS50110"/>
    </source>
</evidence>
<keyword evidence="2" id="KW-0902">Two-component regulatory system</keyword>
<dbReference type="Proteomes" id="UP000641152">
    <property type="component" value="Unassembled WGS sequence"/>
</dbReference>
<evidence type="ECO:0000313" key="9">
    <source>
        <dbReference type="EMBL" id="MBD9361425.1"/>
    </source>
</evidence>
<sequence>MMEASAINGTVLIVDDTPGNLALLSDTLSEANYRVLVATDGCSAIEQIQYIKPDIILLDVMMPGIDGFETCNRLKADPDTAPIPVLFMTGLSELENLLRGFGEGALDYIVKPIRPAEVLARIEVHLTQTRNLRRAQSLLDHHEFAALATDVSGRIVWLTPAASEWLADFAELQGLAHLADTVLPETLNGWFQRWLRQTERTTPEPEAEAHRLAPGFVLRVSPSQNPDEYLLLLQREDAQWTPETLRDKLKLTFREAEILMWIARGKTNKEIGIILTTSPRTVNKHLEHIFEKLGVSTRAAAVAMVLQRG</sequence>
<keyword evidence="1 6" id="KW-0597">Phosphoprotein</keyword>
<dbReference type="PRINTS" id="PR00038">
    <property type="entry name" value="HTHLUXR"/>
</dbReference>
<dbReference type="InterPro" id="IPR011006">
    <property type="entry name" value="CheY-like_superfamily"/>
</dbReference>
<name>A0ABR9DEA5_9GAMM</name>
<evidence type="ECO:0000313" key="10">
    <source>
        <dbReference type="Proteomes" id="UP000641152"/>
    </source>
</evidence>
<evidence type="ECO:0000256" key="1">
    <source>
        <dbReference type="ARBA" id="ARBA00022553"/>
    </source>
</evidence>
<gene>
    <name evidence="9" type="ORF">EBB_12985</name>
</gene>
<dbReference type="SUPFAM" id="SSF46894">
    <property type="entry name" value="C-terminal effector domain of the bipartite response regulators"/>
    <property type="match status" value="1"/>
</dbReference>
<dbReference type="PROSITE" id="PS50110">
    <property type="entry name" value="RESPONSE_REGULATORY"/>
    <property type="match status" value="1"/>
</dbReference>
<dbReference type="Gene3D" id="3.40.50.2300">
    <property type="match status" value="1"/>
</dbReference>
<keyword evidence="4" id="KW-0238">DNA-binding</keyword>
<dbReference type="CDD" id="cd19920">
    <property type="entry name" value="REC_PA4781-like"/>
    <property type="match status" value="1"/>
</dbReference>
<dbReference type="Pfam" id="PF00072">
    <property type="entry name" value="Response_reg"/>
    <property type="match status" value="1"/>
</dbReference>